<comment type="caution">
    <text evidence="2">The sequence shown here is derived from an EMBL/GenBank/DDBJ whole genome shotgun (WGS) entry which is preliminary data.</text>
</comment>
<proteinExistence type="predicted"/>
<evidence type="ECO:0000313" key="2">
    <source>
        <dbReference type="EMBL" id="TRM65475.1"/>
    </source>
</evidence>
<keyword evidence="3" id="KW-1185">Reference proteome</keyword>
<feature type="compositionally biased region" description="Basic residues" evidence="1">
    <location>
        <begin position="116"/>
        <end position="125"/>
    </location>
</feature>
<evidence type="ECO:0000256" key="1">
    <source>
        <dbReference type="SAM" id="MobiDB-lite"/>
    </source>
</evidence>
<accession>A0A550CKZ6</accession>
<sequence length="181" mass="20267">MRWARRTISAPWVEEAIPKSPGLVYFTDAARICSVSRWGALVGGRRGDACPSVAPAKREEVTREIASCCLLTQSAVRVNFLAYRAARRAHLGRYARVSRAPVKRKKYRERPGRTSKNPRKGNRGRRGTDHGQCRRSTSLLLLYCVSCSQGSCVSFSLWRCSAWAVLAYSFPRGTGRSNDRT</sequence>
<name>A0A550CKZ6_9AGAR</name>
<protein>
    <submittedName>
        <fullName evidence="2">Uncharacterized protein</fullName>
    </submittedName>
</protein>
<dbReference type="EMBL" id="VDMD01000005">
    <property type="protein sequence ID" value="TRM65475.1"/>
    <property type="molecule type" value="Genomic_DNA"/>
</dbReference>
<evidence type="ECO:0000313" key="3">
    <source>
        <dbReference type="Proteomes" id="UP000320762"/>
    </source>
</evidence>
<organism evidence="2 3">
    <name type="scientific">Schizophyllum amplum</name>
    <dbReference type="NCBI Taxonomy" id="97359"/>
    <lineage>
        <taxon>Eukaryota</taxon>
        <taxon>Fungi</taxon>
        <taxon>Dikarya</taxon>
        <taxon>Basidiomycota</taxon>
        <taxon>Agaricomycotina</taxon>
        <taxon>Agaricomycetes</taxon>
        <taxon>Agaricomycetidae</taxon>
        <taxon>Agaricales</taxon>
        <taxon>Schizophyllaceae</taxon>
        <taxon>Schizophyllum</taxon>
    </lineage>
</organism>
<reference evidence="2 3" key="1">
    <citation type="journal article" date="2019" name="New Phytol.">
        <title>Comparative genomics reveals unique wood-decay strategies and fruiting body development in the Schizophyllaceae.</title>
        <authorList>
            <person name="Almasi E."/>
            <person name="Sahu N."/>
            <person name="Krizsan K."/>
            <person name="Balint B."/>
            <person name="Kovacs G.M."/>
            <person name="Kiss B."/>
            <person name="Cseklye J."/>
            <person name="Drula E."/>
            <person name="Henrissat B."/>
            <person name="Nagy I."/>
            <person name="Chovatia M."/>
            <person name="Adam C."/>
            <person name="LaButti K."/>
            <person name="Lipzen A."/>
            <person name="Riley R."/>
            <person name="Grigoriev I.V."/>
            <person name="Nagy L.G."/>
        </authorList>
    </citation>
    <scope>NUCLEOTIDE SEQUENCE [LARGE SCALE GENOMIC DNA]</scope>
    <source>
        <strain evidence="2 3">NL-1724</strain>
    </source>
</reference>
<dbReference type="AlphaFoldDB" id="A0A550CKZ6"/>
<feature type="region of interest" description="Disordered" evidence="1">
    <location>
        <begin position="99"/>
        <end position="132"/>
    </location>
</feature>
<gene>
    <name evidence="2" type="ORF">BD626DRAFT_219289</name>
</gene>
<dbReference type="Proteomes" id="UP000320762">
    <property type="component" value="Unassembled WGS sequence"/>
</dbReference>